<keyword evidence="2 5" id="KW-0812">Transmembrane</keyword>
<dbReference type="KEGG" id="moz:MoryE10_11860"/>
<accession>A0A8D4VMJ0</accession>
<feature type="transmembrane region" description="Helical" evidence="5">
    <location>
        <begin position="360"/>
        <end position="382"/>
    </location>
</feature>
<reference evidence="8" key="1">
    <citation type="submission" date="2019-06" db="EMBL/GenBank/DDBJ databases">
        <title>Complete genome sequence of Methylogaea oryzae strain JCM16910.</title>
        <authorList>
            <person name="Asakawa S."/>
        </authorList>
    </citation>
    <scope>NUCLEOTIDE SEQUENCE</scope>
    <source>
        <strain evidence="8">E10</strain>
    </source>
</reference>
<dbReference type="InterPro" id="IPR050256">
    <property type="entry name" value="Glycosyltransferase_2"/>
</dbReference>
<evidence type="ECO:0000259" key="7">
    <source>
        <dbReference type="Pfam" id="PF04138"/>
    </source>
</evidence>
<evidence type="ECO:0000256" key="1">
    <source>
        <dbReference type="ARBA" id="ARBA00004141"/>
    </source>
</evidence>
<dbReference type="CDD" id="cd04179">
    <property type="entry name" value="DPM_DPG-synthase_like"/>
    <property type="match status" value="1"/>
</dbReference>
<evidence type="ECO:0008006" key="10">
    <source>
        <dbReference type="Google" id="ProtNLM"/>
    </source>
</evidence>
<evidence type="ECO:0000313" key="9">
    <source>
        <dbReference type="Proteomes" id="UP000824988"/>
    </source>
</evidence>
<feature type="domain" description="GtrA/DPMS transmembrane" evidence="7">
    <location>
        <begin position="362"/>
        <end position="478"/>
    </location>
</feature>
<evidence type="ECO:0000256" key="5">
    <source>
        <dbReference type="SAM" id="Phobius"/>
    </source>
</evidence>
<keyword evidence="3 5" id="KW-1133">Transmembrane helix</keyword>
<dbReference type="PANTHER" id="PTHR48090:SF7">
    <property type="entry name" value="RFBJ PROTEIN"/>
    <property type="match status" value="1"/>
</dbReference>
<name>A0A8D4VMJ0_9GAMM</name>
<dbReference type="InterPro" id="IPR001173">
    <property type="entry name" value="Glyco_trans_2-like"/>
</dbReference>
<keyword evidence="9" id="KW-1185">Reference proteome</keyword>
<dbReference type="Proteomes" id="UP000824988">
    <property type="component" value="Chromosome"/>
</dbReference>
<dbReference type="Pfam" id="PF04138">
    <property type="entry name" value="GtrA_DPMS_TM"/>
    <property type="match status" value="1"/>
</dbReference>
<dbReference type="GO" id="GO:0000271">
    <property type="term" value="P:polysaccharide biosynthetic process"/>
    <property type="evidence" value="ECO:0007669"/>
    <property type="project" value="InterPro"/>
</dbReference>
<feature type="transmembrane region" description="Helical" evidence="5">
    <location>
        <begin position="245"/>
        <end position="271"/>
    </location>
</feature>
<sequence>MNLASNLTTRSVRFVEELDNVRIAVLIPCYNEALTIGKVIKSFRHSLPFADIYVFDNNSTDDTVAEAIDAGAIVRRENQQGKGHVIRRMFRDIEADFYVIVDGDDTYDAAIALDMIKTAMTGPYDLVNCVRRETTGIAYRAGHRLGNKLLTGVVRSIFGNRVTDMLSGYKVLSKRFVKSFPTQSDGFDVETELTVHSLQLSMPVAHVEGNYGGRPEGSTSKLNTYRDGLRISRLILRLIRHERPVLFFGVISAVLASLSFVIAAPIVGTYIESGTVPRFPSAFLAMGIMLLAALNFLTGLVLDTVSRGRKELRMLAYLQHPAPPQTTIHNSHSCNTVLPFVAPPRLKAPQSNQRSFQKQILRFVIVGFFGYLVNAGLVELLALTAGPILAQAIAFPAAVSLTWWLNRHYTFGASAYPARQEWFRYIFASTLGWAANNGVYIWFILSYNTLYQHPSLAVAGGSLAGMLFNFSFSRWLVFRPDYGSAI</sequence>
<dbReference type="GO" id="GO:0016020">
    <property type="term" value="C:membrane"/>
    <property type="evidence" value="ECO:0007669"/>
    <property type="project" value="UniProtKB-SubCell"/>
</dbReference>
<organism evidence="8 9">
    <name type="scientific">Methylogaea oryzae</name>
    <dbReference type="NCBI Taxonomy" id="1295382"/>
    <lineage>
        <taxon>Bacteria</taxon>
        <taxon>Pseudomonadati</taxon>
        <taxon>Pseudomonadota</taxon>
        <taxon>Gammaproteobacteria</taxon>
        <taxon>Methylococcales</taxon>
        <taxon>Methylococcaceae</taxon>
        <taxon>Methylogaea</taxon>
    </lineage>
</organism>
<dbReference type="RefSeq" id="WP_221048517.1">
    <property type="nucleotide sequence ID" value="NZ_AP019782.1"/>
</dbReference>
<comment type="subcellular location">
    <subcellularLocation>
        <location evidence="1">Membrane</location>
        <topology evidence="1">Multi-pass membrane protein</topology>
    </subcellularLocation>
</comment>
<feature type="transmembrane region" description="Helical" evidence="5">
    <location>
        <begin position="283"/>
        <end position="305"/>
    </location>
</feature>
<evidence type="ECO:0000256" key="4">
    <source>
        <dbReference type="ARBA" id="ARBA00023136"/>
    </source>
</evidence>
<keyword evidence="4 5" id="KW-0472">Membrane</keyword>
<evidence type="ECO:0000256" key="2">
    <source>
        <dbReference type="ARBA" id="ARBA00022692"/>
    </source>
</evidence>
<evidence type="ECO:0000256" key="3">
    <source>
        <dbReference type="ARBA" id="ARBA00022989"/>
    </source>
</evidence>
<dbReference type="AlphaFoldDB" id="A0A8D4VMJ0"/>
<dbReference type="Pfam" id="PF00535">
    <property type="entry name" value="Glycos_transf_2"/>
    <property type="match status" value="1"/>
</dbReference>
<dbReference type="PANTHER" id="PTHR48090">
    <property type="entry name" value="UNDECAPRENYL-PHOSPHATE 4-DEOXY-4-FORMAMIDO-L-ARABINOSE TRANSFERASE-RELATED"/>
    <property type="match status" value="1"/>
</dbReference>
<gene>
    <name evidence="8" type="ORF">MoryE10_11860</name>
</gene>
<evidence type="ECO:0000313" key="8">
    <source>
        <dbReference type="EMBL" id="BBL70580.1"/>
    </source>
</evidence>
<feature type="transmembrane region" description="Helical" evidence="5">
    <location>
        <begin position="425"/>
        <end position="445"/>
    </location>
</feature>
<proteinExistence type="predicted"/>
<feature type="domain" description="Glycosyltransferase 2-like" evidence="6">
    <location>
        <begin position="25"/>
        <end position="145"/>
    </location>
</feature>
<dbReference type="EMBL" id="AP019782">
    <property type="protein sequence ID" value="BBL70580.1"/>
    <property type="molecule type" value="Genomic_DNA"/>
</dbReference>
<feature type="transmembrane region" description="Helical" evidence="5">
    <location>
        <begin position="457"/>
        <end position="477"/>
    </location>
</feature>
<protein>
    <recommendedName>
        <fullName evidence="10">Glycosyltransferase</fullName>
    </recommendedName>
</protein>
<evidence type="ECO:0000259" key="6">
    <source>
        <dbReference type="Pfam" id="PF00535"/>
    </source>
</evidence>
<feature type="transmembrane region" description="Helical" evidence="5">
    <location>
        <begin position="388"/>
        <end position="405"/>
    </location>
</feature>
<dbReference type="InterPro" id="IPR007267">
    <property type="entry name" value="GtrA_DPMS_TM"/>
</dbReference>